<evidence type="ECO:0000256" key="3">
    <source>
        <dbReference type="PIRSR" id="PIRSR001221-1"/>
    </source>
</evidence>
<sequence>MSGQWQDLCAARKTKQHDSIPPEWLIQLPPDDQLNVMDVPSKCGLLTPRELEITETVDIDIILRKLSTAEWSSVEVTTAFLKRAIVAQQLTNCLTEIFVDRALTRAKETDNYLRDNGKVIGPLHGLPISLKDQFTMQGLETIMGYVSWIGRVAANDCVLVEILYNCGAVPFVRTNVPQTLMWGETFNHVFGRTTNPYNRYLTPGGSSGGEGALVAMKGSPLGVGTDIDGSLRIPSAFCGLYTLRPSYERLPYYGAVNALQGQESISSVLGPMANTLSGVKTFTKAIIDSDPWLKDPQVVRKDWSQQEYELVDHGGGKNLCFAIMWDNEVVRPHPPLHRAMEITKDALEAAGHKVIDWVPHRHMEIYKCAQTILNADGAHDYMLDCGASGEPLITSMSPEIDPHPTTLEETLIKKLVGPPKHHSAWELWQLHMEKRELRKSYLDHWQATISQTGTGRPVDAIISPAVAYTAVPHGLNSDSFYTTLGNAMDYSCTMFPVTYVDAELDKPHPPHEFHNHEDEAIYKLYTPELFPGTPVGLQLIGRTLEEEAVIGMTEIVDNALKKFRGELSG</sequence>
<dbReference type="Pfam" id="PF01425">
    <property type="entry name" value="Amidase"/>
    <property type="match status" value="1"/>
</dbReference>
<evidence type="ECO:0000313" key="6">
    <source>
        <dbReference type="Proteomes" id="UP000054166"/>
    </source>
</evidence>
<comment type="similarity">
    <text evidence="1">Belongs to the amidase family.</text>
</comment>
<dbReference type="EMBL" id="KN832971">
    <property type="protein sequence ID" value="KIM91332.1"/>
    <property type="molecule type" value="Genomic_DNA"/>
</dbReference>
<keyword evidence="2" id="KW-0378">Hydrolase</keyword>
<proteinExistence type="inferred from homology"/>
<reference evidence="5 6" key="1">
    <citation type="submission" date="2014-04" db="EMBL/GenBank/DDBJ databases">
        <authorList>
            <consortium name="DOE Joint Genome Institute"/>
            <person name="Kuo A."/>
            <person name="Tarkka M."/>
            <person name="Buscot F."/>
            <person name="Kohler A."/>
            <person name="Nagy L.G."/>
            <person name="Floudas D."/>
            <person name="Copeland A."/>
            <person name="Barry K.W."/>
            <person name="Cichocki N."/>
            <person name="Veneault-Fourrey C."/>
            <person name="LaButti K."/>
            <person name="Lindquist E.A."/>
            <person name="Lipzen A."/>
            <person name="Lundell T."/>
            <person name="Morin E."/>
            <person name="Murat C."/>
            <person name="Sun H."/>
            <person name="Tunlid A."/>
            <person name="Henrissat B."/>
            <person name="Grigoriev I.V."/>
            <person name="Hibbett D.S."/>
            <person name="Martin F."/>
            <person name="Nordberg H.P."/>
            <person name="Cantor M.N."/>
            <person name="Hua S.X."/>
        </authorList>
    </citation>
    <scope>NUCLEOTIDE SEQUENCE [LARGE SCALE GENOMIC DNA]</scope>
    <source>
        <strain evidence="5 6">F 1598</strain>
    </source>
</reference>
<evidence type="ECO:0000256" key="2">
    <source>
        <dbReference type="ARBA" id="ARBA00022801"/>
    </source>
</evidence>
<dbReference type="PANTHER" id="PTHR46072:SF2">
    <property type="entry name" value="AMIDASE (EUROFUNG)"/>
    <property type="match status" value="1"/>
</dbReference>
<dbReference type="PANTHER" id="PTHR46072">
    <property type="entry name" value="AMIDASE-RELATED-RELATED"/>
    <property type="match status" value="1"/>
</dbReference>
<feature type="active site" description="Charge relay system" evidence="3">
    <location>
        <position position="206"/>
    </location>
</feature>
<gene>
    <name evidence="5" type="ORF">PILCRDRAFT_810597</name>
</gene>
<evidence type="ECO:0000313" key="5">
    <source>
        <dbReference type="EMBL" id="KIM91332.1"/>
    </source>
</evidence>
<dbReference type="Gene3D" id="3.90.1300.10">
    <property type="entry name" value="Amidase signature (AS) domain"/>
    <property type="match status" value="1"/>
</dbReference>
<dbReference type="HOGENOM" id="CLU_009600_9_2_1"/>
<name>A0A0C3CNL9_PILCF</name>
<dbReference type="InterPro" id="IPR023631">
    <property type="entry name" value="Amidase_dom"/>
</dbReference>
<dbReference type="GO" id="GO:0016787">
    <property type="term" value="F:hydrolase activity"/>
    <property type="evidence" value="ECO:0007669"/>
    <property type="project" value="UniProtKB-KW"/>
</dbReference>
<evidence type="ECO:0000256" key="1">
    <source>
        <dbReference type="ARBA" id="ARBA00009199"/>
    </source>
</evidence>
<feature type="domain" description="Amidase" evidence="4">
    <location>
        <begin position="75"/>
        <end position="549"/>
    </location>
</feature>
<accession>A0A0C3CNL9</accession>
<reference evidence="6" key="2">
    <citation type="submission" date="2015-01" db="EMBL/GenBank/DDBJ databases">
        <title>Evolutionary Origins and Diversification of the Mycorrhizal Mutualists.</title>
        <authorList>
            <consortium name="DOE Joint Genome Institute"/>
            <consortium name="Mycorrhizal Genomics Consortium"/>
            <person name="Kohler A."/>
            <person name="Kuo A."/>
            <person name="Nagy L.G."/>
            <person name="Floudas D."/>
            <person name="Copeland A."/>
            <person name="Barry K.W."/>
            <person name="Cichocki N."/>
            <person name="Veneault-Fourrey C."/>
            <person name="LaButti K."/>
            <person name="Lindquist E.A."/>
            <person name="Lipzen A."/>
            <person name="Lundell T."/>
            <person name="Morin E."/>
            <person name="Murat C."/>
            <person name="Riley R."/>
            <person name="Ohm R."/>
            <person name="Sun H."/>
            <person name="Tunlid A."/>
            <person name="Henrissat B."/>
            <person name="Grigoriev I.V."/>
            <person name="Hibbett D.S."/>
            <person name="Martin F."/>
        </authorList>
    </citation>
    <scope>NUCLEOTIDE SEQUENCE [LARGE SCALE GENOMIC DNA]</scope>
    <source>
        <strain evidence="6">F 1598</strain>
    </source>
</reference>
<dbReference type="Proteomes" id="UP000054166">
    <property type="component" value="Unassembled WGS sequence"/>
</dbReference>
<dbReference type="AlphaFoldDB" id="A0A0C3CNL9"/>
<dbReference type="OrthoDB" id="6428749at2759"/>
<dbReference type="SUPFAM" id="SSF75304">
    <property type="entry name" value="Amidase signature (AS) enzymes"/>
    <property type="match status" value="1"/>
</dbReference>
<evidence type="ECO:0000259" key="4">
    <source>
        <dbReference type="Pfam" id="PF01425"/>
    </source>
</evidence>
<keyword evidence="6" id="KW-1185">Reference proteome</keyword>
<protein>
    <recommendedName>
        <fullName evidence="4">Amidase domain-containing protein</fullName>
    </recommendedName>
</protein>
<feature type="active site" description="Acyl-ester intermediate" evidence="3">
    <location>
        <position position="230"/>
    </location>
</feature>
<feature type="active site" description="Charge relay system" evidence="3">
    <location>
        <position position="131"/>
    </location>
</feature>
<organism evidence="5 6">
    <name type="scientific">Piloderma croceum (strain F 1598)</name>
    <dbReference type="NCBI Taxonomy" id="765440"/>
    <lineage>
        <taxon>Eukaryota</taxon>
        <taxon>Fungi</taxon>
        <taxon>Dikarya</taxon>
        <taxon>Basidiomycota</taxon>
        <taxon>Agaricomycotina</taxon>
        <taxon>Agaricomycetes</taxon>
        <taxon>Agaricomycetidae</taxon>
        <taxon>Atheliales</taxon>
        <taxon>Atheliaceae</taxon>
        <taxon>Piloderma</taxon>
    </lineage>
</organism>
<dbReference type="InterPro" id="IPR036928">
    <property type="entry name" value="AS_sf"/>
</dbReference>
<dbReference type="STRING" id="765440.A0A0C3CNL9"/>
<dbReference type="InParanoid" id="A0A0C3CNL9"/>
<dbReference type="PIRSF" id="PIRSF001221">
    <property type="entry name" value="Amidase_fungi"/>
    <property type="match status" value="1"/>
</dbReference>